<dbReference type="PANTHER" id="PTHR43143:SF5">
    <property type="entry name" value="SECRETED PROTEIN"/>
    <property type="match status" value="1"/>
</dbReference>
<proteinExistence type="predicted"/>
<gene>
    <name evidence="2" type="ORF">PU560_02615</name>
</gene>
<protein>
    <submittedName>
        <fullName evidence="2">Metallophosphoesterase</fullName>
    </submittedName>
</protein>
<dbReference type="Proteomes" id="UP001165561">
    <property type="component" value="Unassembled WGS sequence"/>
</dbReference>
<name>A0ABT5TTI2_9MICO</name>
<feature type="compositionally biased region" description="Pro residues" evidence="1">
    <location>
        <begin position="332"/>
        <end position="350"/>
    </location>
</feature>
<dbReference type="PANTHER" id="PTHR43143">
    <property type="entry name" value="METALLOPHOSPHOESTERASE, CALCINEURIN SUPERFAMILY"/>
    <property type="match status" value="1"/>
</dbReference>
<feature type="region of interest" description="Disordered" evidence="1">
    <location>
        <begin position="322"/>
        <end position="357"/>
    </location>
</feature>
<feature type="non-terminal residue" evidence="2">
    <location>
        <position position="383"/>
    </location>
</feature>
<dbReference type="InterPro" id="IPR029052">
    <property type="entry name" value="Metallo-depent_PP-like"/>
</dbReference>
<evidence type="ECO:0000313" key="3">
    <source>
        <dbReference type="Proteomes" id="UP001165561"/>
    </source>
</evidence>
<comment type="caution">
    <text evidence="2">The sequence shown here is derived from an EMBL/GenBank/DDBJ whole genome shotgun (WGS) entry which is preliminary data.</text>
</comment>
<evidence type="ECO:0000313" key="2">
    <source>
        <dbReference type="EMBL" id="MDD9205358.1"/>
    </source>
</evidence>
<dbReference type="EMBL" id="JARACI010000444">
    <property type="protein sequence ID" value="MDD9205358.1"/>
    <property type="molecule type" value="Genomic_DNA"/>
</dbReference>
<reference evidence="2" key="1">
    <citation type="submission" date="2023-02" db="EMBL/GenBank/DDBJ databases">
        <title>Georgenia sp.10Sc9-8, isolated from a soil sample collected from the Taklamakan desert.</title>
        <authorList>
            <person name="Liu S."/>
        </authorList>
    </citation>
    <scope>NUCLEOTIDE SEQUENCE</scope>
    <source>
        <strain evidence="2">10Sc9-8</strain>
    </source>
</reference>
<dbReference type="InterPro" id="IPR051918">
    <property type="entry name" value="STPP_CPPED1"/>
</dbReference>
<organism evidence="2 3">
    <name type="scientific">Georgenia halotolerans</name>
    <dbReference type="NCBI Taxonomy" id="3028317"/>
    <lineage>
        <taxon>Bacteria</taxon>
        <taxon>Bacillati</taxon>
        <taxon>Actinomycetota</taxon>
        <taxon>Actinomycetes</taxon>
        <taxon>Micrococcales</taxon>
        <taxon>Bogoriellaceae</taxon>
        <taxon>Georgenia</taxon>
    </lineage>
</organism>
<keyword evidence="3" id="KW-1185">Reference proteome</keyword>
<accession>A0ABT5TTI2</accession>
<feature type="non-terminal residue" evidence="2">
    <location>
        <position position="1"/>
    </location>
</feature>
<dbReference type="Gene3D" id="3.60.21.10">
    <property type="match status" value="1"/>
</dbReference>
<evidence type="ECO:0000256" key="1">
    <source>
        <dbReference type="SAM" id="MobiDB-lite"/>
    </source>
</evidence>
<dbReference type="SUPFAM" id="SSF56300">
    <property type="entry name" value="Metallo-dependent phosphatases"/>
    <property type="match status" value="1"/>
</dbReference>
<sequence>HDGDIVNVHTEQHQWDKANAAYDMLDEAGLPYGVLAGNHDVGGHDDDYSAYSENFGEDRFAGNPWYGGSYKDNRGHYDLVSAGGVDFLMLYMGWPTTNDEEANSEDIAWMNEVIAQYPEREVWVNLHEYLQTTGGLGQFPQRVQDEVVATNPNVFAVSSGHYHDAFTRTDSFDDDGDGVDDRTVYQMLFDYQGLPEGGQGYIRLAHFDNEAGQIVFRTYSPSLDVFNSDNAALNDPPGMQEFTIDYAEVGIEPRTKVLAVDSFSADVLTGNEIGAVAGAASGSTSSVTWDGLEAGDHGWYVEATGPHGGAAASEVWTFAADGVEEPGSTPTDPSPEPEPEPGPGPEPEPQPGKQRYGFFLNNDWDAWADVAFQYGRHADEVFV</sequence>